<keyword evidence="3 6" id="KW-0238">DNA-binding</keyword>
<evidence type="ECO:0000256" key="2">
    <source>
        <dbReference type="ARBA" id="ARBA00023015"/>
    </source>
</evidence>
<keyword evidence="5 6" id="KW-0539">Nucleus</keyword>
<organism evidence="7 8">
    <name type="scientific">Ensete ventricosum</name>
    <name type="common">Abyssinian banana</name>
    <name type="synonym">Musa ensete</name>
    <dbReference type="NCBI Taxonomy" id="4639"/>
    <lineage>
        <taxon>Eukaryota</taxon>
        <taxon>Viridiplantae</taxon>
        <taxon>Streptophyta</taxon>
        <taxon>Embryophyta</taxon>
        <taxon>Tracheophyta</taxon>
        <taxon>Spermatophyta</taxon>
        <taxon>Magnoliopsida</taxon>
        <taxon>Liliopsida</taxon>
        <taxon>Zingiberales</taxon>
        <taxon>Musaceae</taxon>
        <taxon>Ensete</taxon>
    </lineage>
</organism>
<evidence type="ECO:0000256" key="6">
    <source>
        <dbReference type="RuleBase" id="RU367155"/>
    </source>
</evidence>
<dbReference type="SMART" id="SM00521">
    <property type="entry name" value="CBF"/>
    <property type="match status" value="1"/>
</dbReference>
<dbReference type="Proteomes" id="UP001222027">
    <property type="component" value="Unassembled WGS sequence"/>
</dbReference>
<dbReference type="EMBL" id="JAQQAF010000001">
    <property type="protein sequence ID" value="KAJ8513891.1"/>
    <property type="molecule type" value="Genomic_DNA"/>
</dbReference>
<dbReference type="GO" id="GO:0003700">
    <property type="term" value="F:DNA-binding transcription factor activity"/>
    <property type="evidence" value="ECO:0007669"/>
    <property type="project" value="UniProtKB-UniRule"/>
</dbReference>
<dbReference type="Pfam" id="PF02045">
    <property type="entry name" value="CBFB_NFYA"/>
    <property type="match status" value="1"/>
</dbReference>
<keyword evidence="2 6" id="KW-0805">Transcription regulation</keyword>
<keyword evidence="8" id="KW-1185">Reference proteome</keyword>
<keyword evidence="4 6" id="KW-0804">Transcription</keyword>
<dbReference type="GO" id="GO:0003677">
    <property type="term" value="F:DNA binding"/>
    <property type="evidence" value="ECO:0007669"/>
    <property type="project" value="UniProtKB-KW"/>
</dbReference>
<dbReference type="PROSITE" id="PS51152">
    <property type="entry name" value="NFYA_HAP2_2"/>
    <property type="match status" value="1"/>
</dbReference>
<dbReference type="GO" id="GO:0005634">
    <property type="term" value="C:nucleus"/>
    <property type="evidence" value="ECO:0007669"/>
    <property type="project" value="UniProtKB-SubCell"/>
</dbReference>
<dbReference type="InterPro" id="IPR001289">
    <property type="entry name" value="NFYA"/>
</dbReference>
<dbReference type="Gene3D" id="6.10.250.2430">
    <property type="match status" value="1"/>
</dbReference>
<comment type="caution">
    <text evidence="7">The sequence shown here is derived from an EMBL/GenBank/DDBJ whole genome shotgun (WGS) entry which is preliminary data.</text>
</comment>
<name>A0AAV8S3I0_ENSVE</name>
<evidence type="ECO:0000313" key="7">
    <source>
        <dbReference type="EMBL" id="KAJ8513891.1"/>
    </source>
</evidence>
<reference evidence="7 8" key="1">
    <citation type="submission" date="2022-12" db="EMBL/GenBank/DDBJ databases">
        <title>Chromosome-scale assembly of the Ensete ventricosum genome.</title>
        <authorList>
            <person name="Dussert Y."/>
            <person name="Stocks J."/>
            <person name="Wendawek A."/>
            <person name="Woldeyes F."/>
            <person name="Nichols R.A."/>
            <person name="Borrell J.S."/>
        </authorList>
    </citation>
    <scope>NUCLEOTIDE SEQUENCE [LARGE SCALE GENOMIC DNA]</scope>
    <source>
        <strain evidence="8">cv. Maze</strain>
        <tissue evidence="7">Seeds</tissue>
    </source>
</reference>
<comment type="similarity">
    <text evidence="6">Belongs to the NFYA/HAP2 subunit family.</text>
</comment>
<protein>
    <recommendedName>
        <fullName evidence="6">Nuclear transcription factor Y subunit</fullName>
    </recommendedName>
</protein>
<evidence type="ECO:0000256" key="5">
    <source>
        <dbReference type="ARBA" id="ARBA00023242"/>
    </source>
</evidence>
<evidence type="ECO:0000256" key="3">
    <source>
        <dbReference type="ARBA" id="ARBA00023125"/>
    </source>
</evidence>
<proteinExistence type="inferred from homology"/>
<comment type="subunit">
    <text evidence="6">Heterotrimer.</text>
</comment>
<comment type="function">
    <text evidence="6">Component of the sequence-specific heterotrimeric transcription factor (NF-Y) which specifically recognizes a 5'-CCAAT-3' box motif found in the promoters of its target genes.</text>
</comment>
<dbReference type="PRINTS" id="PR00616">
    <property type="entry name" value="CCAATSUBUNTB"/>
</dbReference>
<evidence type="ECO:0000256" key="1">
    <source>
        <dbReference type="ARBA" id="ARBA00004123"/>
    </source>
</evidence>
<sequence>MQTSMFFKNHGVGRLLVSQTPQTTLVPWLVGSQPIYGEPLSRMKPITGDHINVEEQLPAVSRQVNHVIDSREERGAGFEIPEKSGNGTVSFSIFPDSKDLIKEPNIQQHLMPFSLQSSLPENPNCFKQGLGQSMVCPSSSYVDQFYGLYATYETQATNGRLPLPMDMTTEGPIYVNAKQFHAILRRRKARAKAQKEKKLIKARKPYLHESRHLHAMRRVRGCGGRFLNTKKECSGHGGNGGCNVKDGMPPRPATFARSEILQSDSLNLNSASSGSSASGSEVTSVYAQEDVDDFNIAEHLCPSVFHSHLIMMNGGQGTSTCGKWGAAADSCCDLLKV</sequence>
<dbReference type="PANTHER" id="PTHR12632">
    <property type="entry name" value="TRANSCRIPTION FACTOR NF-Y ALPHA-RELATED"/>
    <property type="match status" value="1"/>
</dbReference>
<comment type="subcellular location">
    <subcellularLocation>
        <location evidence="1 6">Nucleus</location>
    </subcellularLocation>
</comment>
<gene>
    <name evidence="7" type="ORF">OPV22_004325</name>
</gene>
<dbReference type="AlphaFoldDB" id="A0AAV8S3I0"/>
<accession>A0AAV8S3I0</accession>
<evidence type="ECO:0000313" key="8">
    <source>
        <dbReference type="Proteomes" id="UP001222027"/>
    </source>
</evidence>
<evidence type="ECO:0000256" key="4">
    <source>
        <dbReference type="ARBA" id="ARBA00023163"/>
    </source>
</evidence>